<sequence length="497" mass="53937">MPALGRKRIGIAIDAAGIRYAPLGKKGLDPEQAGFFPFPPGLIAQDAIVNEESLRLSIREWARERKLQGAVAVLAVPTSQVIVRRMALPAASDRELRQLIHLEVETVMHLPFEHPVYDYVLLEQGEESAQALVYAAPRSWIEPLVAMLREARIRVVGTGIVATALQGAAGFGDEPPRERMHVHLSGAAAEIAMFHEGNPVFVRSIEADGVDQELGGLRIGELTAEITRMLSFYEFGLQEGRSRIRQAVITGAGKQAEALRQSLAAALPEVEFRGAEPGSLAAESLDGRAEPYVVPAGLLVRGSGILRLNLLPRVDREQRLAPLAAALLAVAWIACAALLGYSYVGERQAASDAQERLLDASQQQLALQRQLDGLNRQASGAEADPYEQAEQIRAQRRDATGYVRDLEFYLPTGAELQSIAYSSGGQLSVSVRLGGMKDSSRYLFDIRRIEWLDQATLTSIKQEQTGAENDATPTYAAAYTIVLKPTEPTKEGTADGS</sequence>
<dbReference type="InterPro" id="IPR005883">
    <property type="entry name" value="PilM"/>
</dbReference>
<comment type="caution">
    <text evidence="3">The sequence shown here is derived from an EMBL/GenBank/DDBJ whole genome shotgun (WGS) entry which is preliminary data.</text>
</comment>
<evidence type="ECO:0000256" key="2">
    <source>
        <dbReference type="SAM" id="Phobius"/>
    </source>
</evidence>
<proteinExistence type="predicted"/>
<dbReference type="EMBL" id="NFEZ01000004">
    <property type="protein sequence ID" value="PLT43571.1"/>
    <property type="molecule type" value="Genomic_DNA"/>
</dbReference>
<keyword evidence="2" id="KW-0812">Transmembrane</keyword>
<keyword evidence="2" id="KW-1133">Transmembrane helix</keyword>
<dbReference type="Gene3D" id="3.30.420.40">
    <property type="match status" value="1"/>
</dbReference>
<dbReference type="SUPFAM" id="SSF53067">
    <property type="entry name" value="Actin-like ATPase domain"/>
    <property type="match status" value="1"/>
</dbReference>
<dbReference type="InterPro" id="IPR043129">
    <property type="entry name" value="ATPase_NBD"/>
</dbReference>
<dbReference type="PANTHER" id="PTHR32432:SF3">
    <property type="entry name" value="ETHANOLAMINE UTILIZATION PROTEIN EUTJ"/>
    <property type="match status" value="1"/>
</dbReference>
<keyword evidence="2" id="KW-0472">Membrane</keyword>
<feature type="coiled-coil region" evidence="1">
    <location>
        <begin position="357"/>
        <end position="384"/>
    </location>
</feature>
<name>A0A2N5MZQ9_9BACL</name>
<dbReference type="InterPro" id="IPR050696">
    <property type="entry name" value="FtsA/MreB"/>
</dbReference>
<dbReference type="Pfam" id="PF11104">
    <property type="entry name" value="PilM_2"/>
    <property type="match status" value="1"/>
</dbReference>
<keyword evidence="1" id="KW-0175">Coiled coil</keyword>
<reference evidence="3 4" key="1">
    <citation type="submission" date="2017-05" db="EMBL/GenBank/DDBJ databases">
        <title>Functional genome analysis of Paenibacillus pasadenensis strain R16: insights on endophytic life style and antifungal activity.</title>
        <authorList>
            <person name="Passera A."/>
            <person name="Marcolungo L."/>
            <person name="Casati P."/>
            <person name="Brasca M."/>
            <person name="Quaglino F."/>
            <person name="Delledonne M."/>
        </authorList>
    </citation>
    <scope>NUCLEOTIDE SEQUENCE [LARGE SCALE GENOMIC DNA]</scope>
    <source>
        <strain evidence="3 4">R16</strain>
    </source>
</reference>
<feature type="transmembrane region" description="Helical" evidence="2">
    <location>
        <begin position="320"/>
        <end position="344"/>
    </location>
</feature>
<keyword evidence="4" id="KW-1185">Reference proteome</keyword>
<dbReference type="AlphaFoldDB" id="A0A2N5MZQ9"/>
<accession>A0A2N5MZQ9</accession>
<dbReference type="Proteomes" id="UP000234789">
    <property type="component" value="Unassembled WGS sequence"/>
</dbReference>
<organism evidence="3 4">
    <name type="scientific">Paenibacillus pasadenensis</name>
    <dbReference type="NCBI Taxonomy" id="217090"/>
    <lineage>
        <taxon>Bacteria</taxon>
        <taxon>Bacillati</taxon>
        <taxon>Bacillota</taxon>
        <taxon>Bacilli</taxon>
        <taxon>Bacillales</taxon>
        <taxon>Paenibacillaceae</taxon>
        <taxon>Paenibacillus</taxon>
    </lineage>
</organism>
<dbReference type="RefSeq" id="WP_101808276.1">
    <property type="nucleotide sequence ID" value="NZ_NFEZ01000004.1"/>
</dbReference>
<evidence type="ECO:0000256" key="1">
    <source>
        <dbReference type="SAM" id="Coils"/>
    </source>
</evidence>
<dbReference type="PANTHER" id="PTHR32432">
    <property type="entry name" value="CELL DIVISION PROTEIN FTSA-RELATED"/>
    <property type="match status" value="1"/>
</dbReference>
<protein>
    <submittedName>
        <fullName evidence="3">Type IV pilus biogenesis protein PilM</fullName>
    </submittedName>
</protein>
<evidence type="ECO:0000313" key="4">
    <source>
        <dbReference type="Proteomes" id="UP000234789"/>
    </source>
</evidence>
<gene>
    <name evidence="3" type="ORF">B8V81_2002</name>
</gene>
<evidence type="ECO:0000313" key="3">
    <source>
        <dbReference type="EMBL" id="PLT43571.1"/>
    </source>
</evidence>